<sequence>MRHRPLLLAAALLLAASPASAQDPRGATLAVQAVAPTPDGRARVTECSGVLIAPDLVLTAGHCLDLISSPAQVAAFAYDGPRPVPRPLAVAAFARHPDHVLGWRARPGAPETRQREIAADLALLRLATPPGGVTPARLGPPPDVATQAATVSGTGPAAAGARGGLLKRLPLTSFRLSSGTGATIAFASARGTVCGGDSGGPLAAPGPDGERVWAVAVAVLRPSSGCGGRFAAALVDPASPGFARMRSMVAAP</sequence>
<reference evidence="5 6" key="1">
    <citation type="submission" date="2020-08" db="EMBL/GenBank/DDBJ databases">
        <title>Genomic Encyclopedia of Type Strains, Phase IV (KMG-IV): sequencing the most valuable type-strain genomes for metagenomic binning, comparative biology and taxonomic classification.</title>
        <authorList>
            <person name="Goeker M."/>
        </authorList>
    </citation>
    <scope>NUCLEOTIDE SEQUENCE [LARGE SCALE GENOMIC DNA]</scope>
    <source>
        <strain evidence="5 6">DSM 25481</strain>
    </source>
</reference>
<evidence type="ECO:0000256" key="1">
    <source>
        <dbReference type="ARBA" id="ARBA00023157"/>
    </source>
</evidence>
<keyword evidence="2" id="KW-0378">Hydrolase</keyword>
<evidence type="ECO:0000256" key="2">
    <source>
        <dbReference type="RuleBase" id="RU363034"/>
    </source>
</evidence>
<dbReference type="SUPFAM" id="SSF50494">
    <property type="entry name" value="Trypsin-like serine proteases"/>
    <property type="match status" value="1"/>
</dbReference>
<dbReference type="Proteomes" id="UP000528964">
    <property type="component" value="Unassembled WGS sequence"/>
</dbReference>
<comment type="caution">
    <text evidence="5">The sequence shown here is derived from an EMBL/GenBank/DDBJ whole genome shotgun (WGS) entry which is preliminary data.</text>
</comment>
<protein>
    <recommendedName>
        <fullName evidence="4">Peptidase S1 domain-containing protein</fullName>
    </recommendedName>
</protein>
<dbReference type="AlphaFoldDB" id="A0A7W6CUT2"/>
<dbReference type="InterPro" id="IPR001254">
    <property type="entry name" value="Trypsin_dom"/>
</dbReference>
<keyword evidence="2" id="KW-0645">Protease</keyword>
<keyword evidence="1" id="KW-1015">Disulfide bond</keyword>
<evidence type="ECO:0000313" key="6">
    <source>
        <dbReference type="Proteomes" id="UP000528964"/>
    </source>
</evidence>
<proteinExistence type="predicted"/>
<dbReference type="PROSITE" id="PS50240">
    <property type="entry name" value="TRYPSIN_DOM"/>
    <property type="match status" value="1"/>
</dbReference>
<dbReference type="GO" id="GO:0006508">
    <property type="term" value="P:proteolysis"/>
    <property type="evidence" value="ECO:0007669"/>
    <property type="project" value="UniProtKB-KW"/>
</dbReference>
<dbReference type="PROSITE" id="PS00135">
    <property type="entry name" value="TRYPSIN_SER"/>
    <property type="match status" value="1"/>
</dbReference>
<keyword evidence="3" id="KW-0732">Signal</keyword>
<evidence type="ECO:0000313" key="5">
    <source>
        <dbReference type="EMBL" id="MBB3971498.1"/>
    </source>
</evidence>
<dbReference type="EMBL" id="JACIDR010000001">
    <property type="protein sequence ID" value="MBB3971498.1"/>
    <property type="molecule type" value="Genomic_DNA"/>
</dbReference>
<dbReference type="PANTHER" id="PTHR24258:SF116">
    <property type="entry name" value="FI16631P1-RELATED"/>
    <property type="match status" value="1"/>
</dbReference>
<feature type="domain" description="Peptidase S1" evidence="4">
    <location>
        <begin position="7"/>
        <end position="252"/>
    </location>
</feature>
<feature type="chain" id="PRO_5031575150" description="Peptidase S1 domain-containing protein" evidence="3">
    <location>
        <begin position="22"/>
        <end position="252"/>
    </location>
</feature>
<dbReference type="InterPro" id="IPR033116">
    <property type="entry name" value="TRYPSIN_SER"/>
</dbReference>
<evidence type="ECO:0000259" key="4">
    <source>
        <dbReference type="PROSITE" id="PS50240"/>
    </source>
</evidence>
<organism evidence="5 6">
    <name type="scientific">Hansschlegelia beijingensis</name>
    <dbReference type="NCBI Taxonomy" id="1133344"/>
    <lineage>
        <taxon>Bacteria</taxon>
        <taxon>Pseudomonadati</taxon>
        <taxon>Pseudomonadota</taxon>
        <taxon>Alphaproteobacteria</taxon>
        <taxon>Hyphomicrobiales</taxon>
        <taxon>Methylopilaceae</taxon>
        <taxon>Hansschlegelia</taxon>
    </lineage>
</organism>
<dbReference type="PANTHER" id="PTHR24258">
    <property type="entry name" value="SERINE PROTEASE-RELATED"/>
    <property type="match status" value="1"/>
</dbReference>
<keyword evidence="6" id="KW-1185">Reference proteome</keyword>
<evidence type="ECO:0000256" key="3">
    <source>
        <dbReference type="SAM" id="SignalP"/>
    </source>
</evidence>
<name>A0A7W6CUT2_9HYPH</name>
<dbReference type="PROSITE" id="PS00134">
    <property type="entry name" value="TRYPSIN_HIS"/>
    <property type="match status" value="1"/>
</dbReference>
<dbReference type="PRINTS" id="PR00722">
    <property type="entry name" value="CHYMOTRYPSIN"/>
</dbReference>
<dbReference type="InterPro" id="IPR043504">
    <property type="entry name" value="Peptidase_S1_PA_chymotrypsin"/>
</dbReference>
<gene>
    <name evidence="5" type="ORF">GGR24_000131</name>
</gene>
<accession>A0A7W6CUT2</accession>
<dbReference type="InterPro" id="IPR009003">
    <property type="entry name" value="Peptidase_S1_PA"/>
</dbReference>
<dbReference type="RefSeq" id="WP_183393376.1">
    <property type="nucleotide sequence ID" value="NZ_JACIDR010000001.1"/>
</dbReference>
<dbReference type="Pfam" id="PF00089">
    <property type="entry name" value="Trypsin"/>
    <property type="match status" value="1"/>
</dbReference>
<dbReference type="SMART" id="SM00020">
    <property type="entry name" value="Tryp_SPc"/>
    <property type="match status" value="1"/>
</dbReference>
<feature type="signal peptide" evidence="3">
    <location>
        <begin position="1"/>
        <end position="21"/>
    </location>
</feature>
<dbReference type="GO" id="GO:0004252">
    <property type="term" value="F:serine-type endopeptidase activity"/>
    <property type="evidence" value="ECO:0007669"/>
    <property type="project" value="InterPro"/>
</dbReference>
<dbReference type="InterPro" id="IPR018114">
    <property type="entry name" value="TRYPSIN_HIS"/>
</dbReference>
<dbReference type="InterPro" id="IPR001314">
    <property type="entry name" value="Peptidase_S1A"/>
</dbReference>
<keyword evidence="2" id="KW-0720">Serine protease</keyword>
<dbReference type="Gene3D" id="2.40.10.10">
    <property type="entry name" value="Trypsin-like serine proteases"/>
    <property type="match status" value="1"/>
</dbReference>